<sequence length="150" mass="17784">MEVPDIIKSTTVELTLIMEEPGRQTFTFYDHYDQETGDLTHGDHVMKLSVQRLTTYKEDNDKSTLLKQTVTYLEVRFMDFNEKPLKCFDVFNLNKWPTNDTELVRHGRDDIKELTEHYIDILSDTEHSSMLREWTIIKRKKTNGINCHDL</sequence>
<protein>
    <submittedName>
        <fullName evidence="1">Uncharacterized protein</fullName>
    </submittedName>
</protein>
<reference evidence="1" key="1">
    <citation type="journal article" date="2019" name="bioRxiv">
        <title>The Genome of the Zebra Mussel, Dreissena polymorpha: A Resource for Invasive Species Research.</title>
        <authorList>
            <person name="McCartney M.A."/>
            <person name="Auch B."/>
            <person name="Kono T."/>
            <person name="Mallez S."/>
            <person name="Zhang Y."/>
            <person name="Obille A."/>
            <person name="Becker A."/>
            <person name="Abrahante J.E."/>
            <person name="Garbe J."/>
            <person name="Badalamenti J.P."/>
            <person name="Herman A."/>
            <person name="Mangelson H."/>
            <person name="Liachko I."/>
            <person name="Sullivan S."/>
            <person name="Sone E.D."/>
            <person name="Koren S."/>
            <person name="Silverstein K.A.T."/>
            <person name="Beckman K.B."/>
            <person name="Gohl D.M."/>
        </authorList>
    </citation>
    <scope>NUCLEOTIDE SEQUENCE</scope>
    <source>
        <strain evidence="1">Duluth1</strain>
        <tissue evidence="1">Whole animal</tissue>
    </source>
</reference>
<accession>A0A9D4FLN9</accession>
<name>A0A9D4FLN9_DREPO</name>
<keyword evidence="2" id="KW-1185">Reference proteome</keyword>
<proteinExistence type="predicted"/>
<gene>
    <name evidence="1" type="ORF">DPMN_151682</name>
</gene>
<comment type="caution">
    <text evidence="1">The sequence shown here is derived from an EMBL/GenBank/DDBJ whole genome shotgun (WGS) entry which is preliminary data.</text>
</comment>
<evidence type="ECO:0000313" key="1">
    <source>
        <dbReference type="EMBL" id="KAH3798092.1"/>
    </source>
</evidence>
<organism evidence="1 2">
    <name type="scientific">Dreissena polymorpha</name>
    <name type="common">Zebra mussel</name>
    <name type="synonym">Mytilus polymorpha</name>
    <dbReference type="NCBI Taxonomy" id="45954"/>
    <lineage>
        <taxon>Eukaryota</taxon>
        <taxon>Metazoa</taxon>
        <taxon>Spiralia</taxon>
        <taxon>Lophotrochozoa</taxon>
        <taxon>Mollusca</taxon>
        <taxon>Bivalvia</taxon>
        <taxon>Autobranchia</taxon>
        <taxon>Heteroconchia</taxon>
        <taxon>Euheterodonta</taxon>
        <taxon>Imparidentia</taxon>
        <taxon>Neoheterodontei</taxon>
        <taxon>Myida</taxon>
        <taxon>Dreissenoidea</taxon>
        <taxon>Dreissenidae</taxon>
        <taxon>Dreissena</taxon>
    </lineage>
</organism>
<dbReference type="Proteomes" id="UP000828390">
    <property type="component" value="Unassembled WGS sequence"/>
</dbReference>
<dbReference type="AlphaFoldDB" id="A0A9D4FLN9"/>
<reference evidence="1" key="2">
    <citation type="submission" date="2020-11" db="EMBL/GenBank/DDBJ databases">
        <authorList>
            <person name="McCartney M.A."/>
            <person name="Auch B."/>
            <person name="Kono T."/>
            <person name="Mallez S."/>
            <person name="Becker A."/>
            <person name="Gohl D.M."/>
            <person name="Silverstein K.A.T."/>
            <person name="Koren S."/>
            <person name="Bechman K.B."/>
            <person name="Herman A."/>
            <person name="Abrahante J.E."/>
            <person name="Garbe J."/>
        </authorList>
    </citation>
    <scope>NUCLEOTIDE SEQUENCE</scope>
    <source>
        <strain evidence="1">Duluth1</strain>
        <tissue evidence="1">Whole animal</tissue>
    </source>
</reference>
<evidence type="ECO:0000313" key="2">
    <source>
        <dbReference type="Proteomes" id="UP000828390"/>
    </source>
</evidence>
<dbReference type="EMBL" id="JAIWYP010000007">
    <property type="protein sequence ID" value="KAH3798092.1"/>
    <property type="molecule type" value="Genomic_DNA"/>
</dbReference>